<dbReference type="Gene3D" id="2.130.10.10">
    <property type="entry name" value="YVTN repeat-like/Quinoprotein amine dehydrogenase"/>
    <property type="match status" value="1"/>
</dbReference>
<dbReference type="Proteomes" id="UP001403094">
    <property type="component" value="Unassembled WGS sequence"/>
</dbReference>
<feature type="compositionally biased region" description="Low complexity" evidence="1">
    <location>
        <begin position="13"/>
        <end position="30"/>
    </location>
</feature>
<feature type="region of interest" description="Disordered" evidence="1">
    <location>
        <begin position="1"/>
        <end position="199"/>
    </location>
</feature>
<reference evidence="3 4" key="1">
    <citation type="journal article" date="2019" name="Int. J. Syst. Evol. Microbiol.">
        <title>The Global Catalogue of Microorganisms (GCM) 10K type strain sequencing project: providing services to taxonomists for standard genome sequencing and annotation.</title>
        <authorList>
            <consortium name="The Broad Institute Genomics Platform"/>
            <consortium name="The Broad Institute Genome Sequencing Center for Infectious Disease"/>
            <person name="Wu L."/>
            <person name="Ma J."/>
        </authorList>
    </citation>
    <scope>NUCLEOTIDE SEQUENCE [LARGE SCALE GENOMIC DNA]</scope>
    <source>
        <strain evidence="3 4">JCM 14549</strain>
    </source>
</reference>
<feature type="compositionally biased region" description="Pro residues" evidence="1">
    <location>
        <begin position="1"/>
        <end position="12"/>
    </location>
</feature>
<dbReference type="SUPFAM" id="SSF50998">
    <property type="entry name" value="Quinoprotein alcohol dehydrogenase-like"/>
    <property type="match status" value="1"/>
</dbReference>
<dbReference type="InterPro" id="IPR011047">
    <property type="entry name" value="Quinoprotein_ADH-like_sf"/>
</dbReference>
<accession>A0ABN2V9T5</accession>
<organism evidence="3 4">
    <name type="scientific">Streptomyces cheonanensis</name>
    <dbReference type="NCBI Taxonomy" id="312720"/>
    <lineage>
        <taxon>Bacteria</taxon>
        <taxon>Bacillati</taxon>
        <taxon>Actinomycetota</taxon>
        <taxon>Actinomycetes</taxon>
        <taxon>Kitasatosporales</taxon>
        <taxon>Streptomycetaceae</taxon>
        <taxon>Streptomyces</taxon>
    </lineage>
</organism>
<dbReference type="InterPro" id="IPR015943">
    <property type="entry name" value="WD40/YVTN_repeat-like_dom_sf"/>
</dbReference>
<evidence type="ECO:0000313" key="3">
    <source>
        <dbReference type="EMBL" id="GAA2056109.1"/>
    </source>
</evidence>
<evidence type="ECO:0000256" key="1">
    <source>
        <dbReference type="SAM" id="MobiDB-lite"/>
    </source>
</evidence>
<comment type="caution">
    <text evidence="3">The sequence shown here is derived from an EMBL/GenBank/DDBJ whole genome shotgun (WGS) entry which is preliminary data.</text>
</comment>
<protein>
    <recommendedName>
        <fullName evidence="2">Pyrrolo-quinoline quinone repeat domain-containing protein</fullName>
    </recommendedName>
</protein>
<feature type="domain" description="Pyrrolo-quinoline quinone repeat" evidence="2">
    <location>
        <begin position="292"/>
        <end position="548"/>
    </location>
</feature>
<evidence type="ECO:0000259" key="2">
    <source>
        <dbReference type="Pfam" id="PF13360"/>
    </source>
</evidence>
<dbReference type="InterPro" id="IPR002372">
    <property type="entry name" value="PQQ_rpt_dom"/>
</dbReference>
<feature type="compositionally biased region" description="Pro residues" evidence="1">
    <location>
        <begin position="167"/>
        <end position="195"/>
    </location>
</feature>
<feature type="compositionally biased region" description="Pro residues" evidence="1">
    <location>
        <begin position="116"/>
        <end position="137"/>
    </location>
</feature>
<proteinExistence type="predicted"/>
<feature type="compositionally biased region" description="Pro residues" evidence="1">
    <location>
        <begin position="89"/>
        <end position="108"/>
    </location>
</feature>
<evidence type="ECO:0000313" key="4">
    <source>
        <dbReference type="Proteomes" id="UP001403094"/>
    </source>
</evidence>
<name>A0ABN2V9T5_9ACTN</name>
<sequence>MSQPPPTPPPSPYSQGGQPPAGPPADGFGPATPPPSGGFGPATPPPAGGYGPPTPPPAPDGGYGPPTPPPAPDGGYGPPTPAPGSGYGPPAPNPPPAPDGGYGPPTPAPGSGYGPATPPPGGGYGPPTPPPSGPTTPAPGGGFGPATPPPAGPPTGGFGPPTASGAQPPPGTPWPAPSPYSGPAGPPAAAPPPHPVIEVREGRRPGWQLALMGLAGVLALALIGSGAVWLIAGTGDGGQDAAPGGQDPLPTETVDASLAWDQPIPDVSDGMIDAPGTWVSGDQLVRLMPEGLVAYDLADGTELWTVPLEHHAGNCRASISASQDRVAVLQGMDCEFLTVVDIAVGEELFTIPHEATSGIALGSWDYPAIVGDIVAIGTASGGSGYSITDAQKIWEPRSDDDCRERGYANVDETLIALMTCGNVLEFDSGSIRATAPSGEDLWEWEFGAEHEGEPFTVDSVISISPLVVQARVGAMTEQPVTQIWVIDDAYEEIAHVVDFDPQRQLRPCTTNVLDQCRGAMVSDGFLFLGSTPEGEGNAVIAFDLSTGTALYDVEPIGGGDIKPFAVVHGQVLAYQLADSQTEGMVVALDPETEQATPLMTLDRAQREAERTLMSDVIGDDVALLWHNGAFIMVNEKYYSHDEPGTPAVLVYR</sequence>
<keyword evidence="4" id="KW-1185">Reference proteome</keyword>
<gene>
    <name evidence="3" type="ORF">GCM10009757_33640</name>
</gene>
<feature type="compositionally biased region" description="Pro residues" evidence="1">
    <location>
        <begin position="31"/>
        <end position="82"/>
    </location>
</feature>
<dbReference type="EMBL" id="BAAANQ010000006">
    <property type="protein sequence ID" value="GAA2056109.1"/>
    <property type="molecule type" value="Genomic_DNA"/>
</dbReference>
<dbReference type="Pfam" id="PF13360">
    <property type="entry name" value="PQQ_2"/>
    <property type="match status" value="1"/>
</dbReference>